<proteinExistence type="evidence at transcript level"/>
<name>C6TEU0_SOYBN</name>
<accession>C6TEU0</accession>
<dbReference type="AlphaFoldDB" id="C6TEU0"/>
<protein>
    <submittedName>
        <fullName evidence="1">Uncharacterized protein</fullName>
    </submittedName>
</protein>
<evidence type="ECO:0000313" key="1">
    <source>
        <dbReference type="EMBL" id="ACU20342.1"/>
    </source>
</evidence>
<organism evidence="1">
    <name type="scientific">Glycine max</name>
    <name type="common">Soybean</name>
    <name type="synonym">Glycine hispida</name>
    <dbReference type="NCBI Taxonomy" id="3847"/>
    <lineage>
        <taxon>Eukaryota</taxon>
        <taxon>Viridiplantae</taxon>
        <taxon>Streptophyta</taxon>
        <taxon>Embryophyta</taxon>
        <taxon>Tracheophyta</taxon>
        <taxon>Spermatophyta</taxon>
        <taxon>Magnoliopsida</taxon>
        <taxon>eudicotyledons</taxon>
        <taxon>Gunneridae</taxon>
        <taxon>Pentapetalae</taxon>
        <taxon>rosids</taxon>
        <taxon>fabids</taxon>
        <taxon>Fabales</taxon>
        <taxon>Fabaceae</taxon>
        <taxon>Papilionoideae</taxon>
        <taxon>50 kb inversion clade</taxon>
        <taxon>NPAAA clade</taxon>
        <taxon>indigoferoid/millettioid clade</taxon>
        <taxon>Phaseoleae</taxon>
        <taxon>Glycine</taxon>
        <taxon>Glycine subgen. Soja</taxon>
    </lineage>
</organism>
<dbReference type="EMBL" id="BT096116">
    <property type="protein sequence ID" value="ACU20342.1"/>
    <property type="molecule type" value="mRNA"/>
</dbReference>
<sequence>MTELTNIYLKLFSRLFLIHDNQNLPTMHQCGIQELPNFICIKKGLRGSKVTVQVIPNPINLPQCNPVPTSPDPSKPFQCHIDHNPHQNILRCININGRCPLSMIMPQYTLSLLFQSRN</sequence>
<reference evidence="1" key="1">
    <citation type="submission" date="2009-08" db="EMBL/GenBank/DDBJ databases">
        <authorList>
            <person name="Cheung F."/>
            <person name="Xiao Y."/>
            <person name="Chan A."/>
            <person name="Moskal W."/>
            <person name="Town C.D."/>
        </authorList>
    </citation>
    <scope>NUCLEOTIDE SEQUENCE</scope>
</reference>